<dbReference type="EMBL" id="BAAAFI010000002">
    <property type="protein sequence ID" value="GAA0877461.1"/>
    <property type="molecule type" value="Genomic_DNA"/>
</dbReference>
<keyword evidence="1" id="KW-0812">Transmembrane</keyword>
<evidence type="ECO:0000256" key="1">
    <source>
        <dbReference type="SAM" id="Phobius"/>
    </source>
</evidence>
<sequence>MNSNPQVLLSRPKSKLVPILWILVILFAGRFIVKDALPYYGMDEEVFGRFWNWKWPLIGHVSGGLIALLIGPFQFSTTFREKHLHIHRWMGRTYLVAILIATISSSYLAWTTALAIHWSWALSLQGLAFAWIVTAGMAFISIKRGHRQQHKEWMIRSYVVTFAFVTFRFINEMESVRALGNFIERGPTEIWVSWAIPLLAAEVVMSLNRKN</sequence>
<gene>
    <name evidence="2" type="ORF">GCM10009119_04290</name>
</gene>
<keyword evidence="1" id="KW-1133">Transmembrane helix</keyword>
<accession>A0ABP3YA98</accession>
<organism evidence="2 3">
    <name type="scientific">Algoriphagus jejuensis</name>
    <dbReference type="NCBI Taxonomy" id="419934"/>
    <lineage>
        <taxon>Bacteria</taxon>
        <taxon>Pseudomonadati</taxon>
        <taxon>Bacteroidota</taxon>
        <taxon>Cytophagia</taxon>
        <taxon>Cytophagales</taxon>
        <taxon>Cyclobacteriaceae</taxon>
        <taxon>Algoriphagus</taxon>
    </lineage>
</organism>
<reference evidence="3" key="1">
    <citation type="journal article" date="2019" name="Int. J. Syst. Evol. Microbiol.">
        <title>The Global Catalogue of Microorganisms (GCM) 10K type strain sequencing project: providing services to taxonomists for standard genome sequencing and annotation.</title>
        <authorList>
            <consortium name="The Broad Institute Genomics Platform"/>
            <consortium name="The Broad Institute Genome Sequencing Center for Infectious Disease"/>
            <person name="Wu L."/>
            <person name="Ma J."/>
        </authorList>
    </citation>
    <scope>NUCLEOTIDE SEQUENCE [LARGE SCALE GENOMIC DNA]</scope>
    <source>
        <strain evidence="3">JCM 16112</strain>
    </source>
</reference>
<protein>
    <recommendedName>
        <fullName evidence="4">Membrane protein DUF2306</fullName>
    </recommendedName>
</protein>
<feature type="transmembrane region" description="Helical" evidence="1">
    <location>
        <begin position="122"/>
        <end position="141"/>
    </location>
</feature>
<comment type="caution">
    <text evidence="2">The sequence shown here is derived from an EMBL/GenBank/DDBJ whole genome shotgun (WGS) entry which is preliminary data.</text>
</comment>
<name>A0ABP3YA98_9BACT</name>
<feature type="transmembrane region" description="Helical" evidence="1">
    <location>
        <begin position="153"/>
        <end position="170"/>
    </location>
</feature>
<keyword evidence="1" id="KW-0472">Membrane</keyword>
<keyword evidence="3" id="KW-1185">Reference proteome</keyword>
<evidence type="ECO:0000313" key="2">
    <source>
        <dbReference type="EMBL" id="GAA0877461.1"/>
    </source>
</evidence>
<feature type="transmembrane region" description="Helical" evidence="1">
    <location>
        <begin position="53"/>
        <end position="73"/>
    </location>
</feature>
<feature type="transmembrane region" description="Helical" evidence="1">
    <location>
        <begin position="94"/>
        <end position="116"/>
    </location>
</feature>
<dbReference type="RefSeq" id="WP_343848158.1">
    <property type="nucleotide sequence ID" value="NZ_BAAAFI010000002.1"/>
</dbReference>
<evidence type="ECO:0008006" key="4">
    <source>
        <dbReference type="Google" id="ProtNLM"/>
    </source>
</evidence>
<dbReference type="Pfam" id="PF10067">
    <property type="entry name" value="DUF2306"/>
    <property type="match status" value="1"/>
</dbReference>
<evidence type="ECO:0000313" key="3">
    <source>
        <dbReference type="Proteomes" id="UP001500469"/>
    </source>
</evidence>
<feature type="transmembrane region" description="Helical" evidence="1">
    <location>
        <begin position="16"/>
        <end position="33"/>
    </location>
</feature>
<dbReference type="Proteomes" id="UP001500469">
    <property type="component" value="Unassembled WGS sequence"/>
</dbReference>
<feature type="transmembrane region" description="Helical" evidence="1">
    <location>
        <begin position="190"/>
        <end position="207"/>
    </location>
</feature>
<proteinExistence type="predicted"/>
<dbReference type="InterPro" id="IPR018750">
    <property type="entry name" value="DUF2306_membrane"/>
</dbReference>